<evidence type="ECO:0000256" key="2">
    <source>
        <dbReference type="RuleBase" id="RU363034"/>
    </source>
</evidence>
<sequence>MWYRTTKYNNNQNIDDIIIIIVDDNDERQVRFRFVQSSFIIIIIAVFGLLFNGLAFADATQSIIGRYGYLPHTIPSSSSSTISSSASTTNIHHSQPSKHYRQSYRMARTDDPTTTTTTTNDGYEYVRYRQVVTPPPPSPPSLSSTTYSNSNRYLNGPIQKVSIRSNYLSGSTNHQTSHQQQQQQQQPQLQQTKPPQVVIRHPSSCSLDRSHAACTFSLLCFLANGVPVEGCEDNSSATCCYLKTPGTTLTTLAGSQSNNVDSNTFRSSTTTSTIPSSLSSESPNQSLSYRPSIINFGNNNGNGQPSSSTSISSNYYQPSAQTFRTIQYQTSESISPENQITSLSEPSSSSYLDTIYNTKPELIHSPLNVPYENKYENDYYINAIRRTRADNVKSIFQEIANRKNYARNYDVEDSMCSLEWKFCGKPMAKPRSRIIGGQDAFFGEFPWQVHIKITKHQCGGALINSQFIVTAAHCIYQAPMRQLNVIIGAHDIEDPRFQDIPPQYFSVSKVILHPSFRFSASHPDRYDIALIKLDKTVRYSDSVLPVCLPEENYQFEGWKGVVTGWGKTDPALSNRFGTRLLQKVDVPVIDNDKCEIWHRTRGIDLRIFSEMMCAGYEDGQKDACVGDSGGPLVINVNGRWTLAGITSAGFGCAQSRQPGIYHRVSHTVEWIKSTVKLEQQHQHQQQHGSNHL</sequence>
<feature type="compositionally biased region" description="Low complexity" evidence="3">
    <location>
        <begin position="79"/>
        <end position="94"/>
    </location>
</feature>
<gene>
    <name evidence="6" type="ORF">RDWZM_003235</name>
</gene>
<feature type="compositionally biased region" description="Low complexity" evidence="3">
    <location>
        <begin position="141"/>
        <end position="150"/>
    </location>
</feature>
<dbReference type="Gene3D" id="2.40.10.10">
    <property type="entry name" value="Trypsin-like serine proteases"/>
    <property type="match status" value="3"/>
</dbReference>
<dbReference type="SUPFAM" id="SSF50494">
    <property type="entry name" value="Trypsin-like serine proteases"/>
    <property type="match status" value="1"/>
</dbReference>
<dbReference type="InterPro" id="IPR033116">
    <property type="entry name" value="TRYPSIN_SER"/>
</dbReference>
<keyword evidence="2" id="KW-0720">Serine protease</keyword>
<feature type="region of interest" description="Disordered" evidence="3">
    <location>
        <begin position="79"/>
        <end position="153"/>
    </location>
</feature>
<protein>
    <recommendedName>
        <fullName evidence="5">Peptidase S1 domain-containing protein</fullName>
    </recommendedName>
</protein>
<name>A0A9Q0MJ66_BLOTA</name>
<dbReference type="PROSITE" id="PS50240">
    <property type="entry name" value="TRYPSIN_DOM"/>
    <property type="match status" value="1"/>
</dbReference>
<evidence type="ECO:0000256" key="4">
    <source>
        <dbReference type="SAM" id="Phobius"/>
    </source>
</evidence>
<dbReference type="InterPro" id="IPR009003">
    <property type="entry name" value="Peptidase_S1_PA"/>
</dbReference>
<evidence type="ECO:0000313" key="7">
    <source>
        <dbReference type="Proteomes" id="UP001142055"/>
    </source>
</evidence>
<dbReference type="InterPro" id="IPR018114">
    <property type="entry name" value="TRYPSIN_HIS"/>
</dbReference>
<accession>A0A9Q0MJ66</accession>
<organism evidence="6 7">
    <name type="scientific">Blomia tropicalis</name>
    <name type="common">Mite</name>
    <dbReference type="NCBI Taxonomy" id="40697"/>
    <lineage>
        <taxon>Eukaryota</taxon>
        <taxon>Metazoa</taxon>
        <taxon>Ecdysozoa</taxon>
        <taxon>Arthropoda</taxon>
        <taxon>Chelicerata</taxon>
        <taxon>Arachnida</taxon>
        <taxon>Acari</taxon>
        <taxon>Acariformes</taxon>
        <taxon>Sarcoptiformes</taxon>
        <taxon>Astigmata</taxon>
        <taxon>Glycyphagoidea</taxon>
        <taxon>Echimyopodidae</taxon>
        <taxon>Blomia</taxon>
    </lineage>
</organism>
<dbReference type="GO" id="GO:0006508">
    <property type="term" value="P:proteolysis"/>
    <property type="evidence" value="ECO:0007669"/>
    <property type="project" value="UniProtKB-KW"/>
</dbReference>
<feature type="region of interest" description="Disordered" evidence="3">
    <location>
        <begin position="168"/>
        <end position="202"/>
    </location>
</feature>
<dbReference type="InterPro" id="IPR043504">
    <property type="entry name" value="Peptidase_S1_PA_chymotrypsin"/>
</dbReference>
<proteinExistence type="predicted"/>
<dbReference type="AlphaFoldDB" id="A0A9Q0MJ66"/>
<dbReference type="Pfam" id="PF00089">
    <property type="entry name" value="Trypsin"/>
    <property type="match status" value="1"/>
</dbReference>
<keyword evidence="2" id="KW-0378">Hydrolase</keyword>
<feature type="compositionally biased region" description="Low complexity" evidence="3">
    <location>
        <begin position="295"/>
        <end position="314"/>
    </location>
</feature>
<dbReference type="PRINTS" id="PR00722">
    <property type="entry name" value="CHYMOTRYPSIN"/>
</dbReference>
<feature type="compositionally biased region" description="Low complexity" evidence="3">
    <location>
        <begin position="262"/>
        <end position="288"/>
    </location>
</feature>
<feature type="compositionally biased region" description="Polar residues" evidence="3">
    <location>
        <begin position="168"/>
        <end position="178"/>
    </location>
</feature>
<evidence type="ECO:0000313" key="6">
    <source>
        <dbReference type="EMBL" id="KAJ6224690.1"/>
    </source>
</evidence>
<keyword evidence="4" id="KW-0812">Transmembrane</keyword>
<feature type="compositionally biased region" description="Low complexity" evidence="3">
    <location>
        <begin position="179"/>
        <end position="196"/>
    </location>
</feature>
<reference evidence="6" key="1">
    <citation type="submission" date="2022-12" db="EMBL/GenBank/DDBJ databases">
        <title>Genome assemblies of Blomia tropicalis.</title>
        <authorList>
            <person name="Cui Y."/>
        </authorList>
    </citation>
    <scope>NUCLEOTIDE SEQUENCE</scope>
    <source>
        <tissue evidence="6">Adult mites</tissue>
    </source>
</reference>
<keyword evidence="4" id="KW-0472">Membrane</keyword>
<comment type="caution">
    <text evidence="6">The sequence shown here is derived from an EMBL/GenBank/DDBJ whole genome shotgun (WGS) entry which is preliminary data.</text>
</comment>
<dbReference type="FunFam" id="2.40.10.10:FF:000072">
    <property type="entry name" value="CLIP-domain serine protease"/>
    <property type="match status" value="1"/>
</dbReference>
<evidence type="ECO:0000256" key="3">
    <source>
        <dbReference type="SAM" id="MobiDB-lite"/>
    </source>
</evidence>
<feature type="transmembrane region" description="Helical" evidence="4">
    <location>
        <begin position="38"/>
        <end position="57"/>
    </location>
</feature>
<feature type="domain" description="Peptidase S1" evidence="5">
    <location>
        <begin position="434"/>
        <end position="676"/>
    </location>
</feature>
<dbReference type="Proteomes" id="UP001142055">
    <property type="component" value="Chromosome 1"/>
</dbReference>
<evidence type="ECO:0000256" key="1">
    <source>
        <dbReference type="ARBA" id="ARBA00023157"/>
    </source>
</evidence>
<dbReference type="OMA" id="NERSICK"/>
<dbReference type="SMART" id="SM00020">
    <property type="entry name" value="Tryp_SPc"/>
    <property type="match status" value="1"/>
</dbReference>
<dbReference type="PANTHER" id="PTHR24252">
    <property type="entry name" value="ACROSIN-RELATED"/>
    <property type="match status" value="1"/>
</dbReference>
<dbReference type="PANTHER" id="PTHR24252:SF7">
    <property type="entry name" value="HYALIN"/>
    <property type="match status" value="1"/>
</dbReference>
<dbReference type="InterPro" id="IPR001314">
    <property type="entry name" value="Peptidase_S1A"/>
</dbReference>
<dbReference type="CDD" id="cd00190">
    <property type="entry name" value="Tryp_SPc"/>
    <property type="match status" value="1"/>
</dbReference>
<evidence type="ECO:0000259" key="5">
    <source>
        <dbReference type="PROSITE" id="PS50240"/>
    </source>
</evidence>
<dbReference type="GO" id="GO:0004252">
    <property type="term" value="F:serine-type endopeptidase activity"/>
    <property type="evidence" value="ECO:0007669"/>
    <property type="project" value="InterPro"/>
</dbReference>
<dbReference type="InterPro" id="IPR001254">
    <property type="entry name" value="Trypsin_dom"/>
</dbReference>
<feature type="region of interest" description="Disordered" evidence="3">
    <location>
        <begin position="254"/>
        <end position="314"/>
    </location>
</feature>
<keyword evidence="1" id="KW-1015">Disulfide bond</keyword>
<keyword evidence="7" id="KW-1185">Reference proteome</keyword>
<keyword evidence="4" id="KW-1133">Transmembrane helix</keyword>
<dbReference type="PROSITE" id="PS00134">
    <property type="entry name" value="TRYPSIN_HIS"/>
    <property type="match status" value="1"/>
</dbReference>
<dbReference type="EMBL" id="JAPWDV010000001">
    <property type="protein sequence ID" value="KAJ6224690.1"/>
    <property type="molecule type" value="Genomic_DNA"/>
</dbReference>
<keyword evidence="2" id="KW-0645">Protease</keyword>
<dbReference type="PROSITE" id="PS00135">
    <property type="entry name" value="TRYPSIN_SER"/>
    <property type="match status" value="1"/>
</dbReference>